<dbReference type="InterPro" id="IPR011009">
    <property type="entry name" value="Kinase-like_dom_sf"/>
</dbReference>
<dbReference type="GeneID" id="37061900"/>
<organism evidence="1 2">
    <name type="scientific">Aspergillus heteromorphus CBS 117.55</name>
    <dbReference type="NCBI Taxonomy" id="1448321"/>
    <lineage>
        <taxon>Eukaryota</taxon>
        <taxon>Fungi</taxon>
        <taxon>Dikarya</taxon>
        <taxon>Ascomycota</taxon>
        <taxon>Pezizomycotina</taxon>
        <taxon>Eurotiomycetes</taxon>
        <taxon>Eurotiomycetidae</taxon>
        <taxon>Eurotiales</taxon>
        <taxon>Aspergillaceae</taxon>
        <taxon>Aspergillus</taxon>
        <taxon>Aspergillus subgen. Circumdati</taxon>
    </lineage>
</organism>
<dbReference type="EMBL" id="MSFL01000034">
    <property type="protein sequence ID" value="PWY69110.1"/>
    <property type="molecule type" value="Genomic_DNA"/>
</dbReference>
<name>A0A317VB15_9EURO</name>
<dbReference type="SUPFAM" id="SSF56112">
    <property type="entry name" value="Protein kinase-like (PK-like)"/>
    <property type="match status" value="1"/>
</dbReference>
<dbReference type="Proteomes" id="UP000247233">
    <property type="component" value="Unassembled WGS sequence"/>
</dbReference>
<protein>
    <submittedName>
        <fullName evidence="1">Uncharacterized protein</fullName>
    </submittedName>
</protein>
<feature type="non-terminal residue" evidence="1">
    <location>
        <position position="1"/>
    </location>
</feature>
<dbReference type="InterPro" id="IPR051678">
    <property type="entry name" value="AGP_Transferase"/>
</dbReference>
<gene>
    <name evidence="1" type="ORF">BO70DRAFT_300157</name>
</gene>
<dbReference type="RefSeq" id="XP_025395466.1">
    <property type="nucleotide sequence ID" value="XM_025539663.1"/>
</dbReference>
<dbReference type="AlphaFoldDB" id="A0A317VB15"/>
<dbReference type="Gene3D" id="3.90.1200.10">
    <property type="match status" value="1"/>
</dbReference>
<keyword evidence="2" id="KW-1185">Reference proteome</keyword>
<comment type="caution">
    <text evidence="1">The sequence shown here is derived from an EMBL/GenBank/DDBJ whole genome shotgun (WGS) entry which is preliminary data.</text>
</comment>
<reference evidence="1 2" key="1">
    <citation type="submission" date="2016-12" db="EMBL/GenBank/DDBJ databases">
        <title>The genomes of Aspergillus section Nigri reveals drivers in fungal speciation.</title>
        <authorList>
            <consortium name="DOE Joint Genome Institute"/>
            <person name="Vesth T.C."/>
            <person name="Nybo J."/>
            <person name="Theobald S."/>
            <person name="Brandl J."/>
            <person name="Frisvad J.C."/>
            <person name="Nielsen K.F."/>
            <person name="Lyhne E.K."/>
            <person name="Kogle M.E."/>
            <person name="Kuo A."/>
            <person name="Riley R."/>
            <person name="Clum A."/>
            <person name="Nolan M."/>
            <person name="Lipzen A."/>
            <person name="Salamov A."/>
            <person name="Henrissat B."/>
            <person name="Wiebenga A."/>
            <person name="De Vries R.P."/>
            <person name="Grigoriev I.V."/>
            <person name="Mortensen U.H."/>
            <person name="Andersen M.R."/>
            <person name="Baker S.E."/>
        </authorList>
    </citation>
    <scope>NUCLEOTIDE SEQUENCE [LARGE SCALE GENOMIC DNA]</scope>
    <source>
        <strain evidence="1 2">CBS 117.55</strain>
    </source>
</reference>
<dbReference type="PANTHER" id="PTHR21310:SF13">
    <property type="entry name" value="AMINOGLYCOSIDE PHOSPHOTRANSFERASE DOMAIN-CONTAINING PROTEIN"/>
    <property type="match status" value="1"/>
</dbReference>
<evidence type="ECO:0000313" key="1">
    <source>
        <dbReference type="EMBL" id="PWY69110.1"/>
    </source>
</evidence>
<dbReference type="VEuPathDB" id="FungiDB:BO70DRAFT_300157"/>
<sequence>PTPLPVSSITNLLLSLSLPEPTHIEPMTVTAAFHTIYLIHFAPSAAPLIPHNPTRSPDGSITLVLRVSGRHLPEIKTLNEIGIMTWVRQNTSIPIAQVIHYSATTDNALGYEYTLLEKVRGVSVDRIYHTLTDDQKTNLVCQLTDYLIKLHSRPWGNYIGGLVVKDGGVVGPGPLIDETLWMEPDVATYWNNTTTNTNSQKETIYTLNPLHPSGYTSYSSYTAACLTSYMHAITTHPTLTPYTPLLPRLRALIHTLTVSLSLPIPSTPSILAHKDLHFGNITCDASSPSCDITGILDWEFSGIVPAGRWNPPRAFLWNTGHTEADKAERGRMERVFEGVCREKGAEWMLEGMTFTGVQEVLQRVVNHVRAIVEVCPRGEDGKRVEAWRAVVEEGLVVLGV</sequence>
<dbReference type="OrthoDB" id="428260at2759"/>
<accession>A0A317VB15</accession>
<evidence type="ECO:0000313" key="2">
    <source>
        <dbReference type="Proteomes" id="UP000247233"/>
    </source>
</evidence>
<dbReference type="PANTHER" id="PTHR21310">
    <property type="entry name" value="AMINOGLYCOSIDE PHOSPHOTRANSFERASE-RELATED-RELATED"/>
    <property type="match status" value="1"/>
</dbReference>
<dbReference type="STRING" id="1448321.A0A317VB15"/>
<proteinExistence type="predicted"/>